<evidence type="ECO:0000259" key="6">
    <source>
        <dbReference type="Pfam" id="PF04355"/>
    </source>
</evidence>
<evidence type="ECO:0000256" key="4">
    <source>
        <dbReference type="HAMAP-Rule" id="MF_00925"/>
    </source>
</evidence>
<dbReference type="AlphaFoldDB" id="A0A160DVH5"/>
<dbReference type="RefSeq" id="WP_067648158.1">
    <property type="nucleotide sequence ID" value="NZ_CP015249.1"/>
</dbReference>
<dbReference type="InterPro" id="IPR037873">
    <property type="entry name" value="BamE-like"/>
</dbReference>
<comment type="subunit">
    <text evidence="4">Part of the Bam complex.</text>
</comment>
<dbReference type="InterPro" id="IPR007450">
    <property type="entry name" value="BamE_dom"/>
</dbReference>
<dbReference type="Gene3D" id="3.30.1450.10">
    <property type="match status" value="1"/>
</dbReference>
<proteinExistence type="inferred from homology"/>
<evidence type="ECO:0000256" key="1">
    <source>
        <dbReference type="ARBA" id="ARBA00022729"/>
    </source>
</evidence>
<comment type="function">
    <text evidence="4">Part of the outer membrane protein assembly complex, which is involved in assembly and insertion of beta-barrel proteins into the outer membrane.</text>
</comment>
<dbReference type="PANTHER" id="PTHR37482:SF1">
    <property type="entry name" value="OUTER MEMBRANE PROTEIN ASSEMBLY FACTOR BAME"/>
    <property type="match status" value="1"/>
</dbReference>
<evidence type="ECO:0000313" key="7">
    <source>
        <dbReference type="EMBL" id="ANB18555.1"/>
    </source>
</evidence>
<feature type="region of interest" description="Disordered" evidence="5">
    <location>
        <begin position="112"/>
        <end position="142"/>
    </location>
</feature>
<reference evidence="7 8" key="1">
    <citation type="submission" date="2016-04" db="EMBL/GenBank/DDBJ databases">
        <title>Complete genome sequence of Dokdonella koreensis DS-123T.</title>
        <authorList>
            <person name="Kim J.F."/>
            <person name="Lee H."/>
            <person name="Kwak M.-J."/>
        </authorList>
    </citation>
    <scope>NUCLEOTIDE SEQUENCE [LARGE SCALE GENOMIC DNA]</scope>
    <source>
        <strain evidence="7 8">DS-123</strain>
    </source>
</reference>
<feature type="domain" description="Outer membrane protein assembly factor BamE" evidence="6">
    <location>
        <begin position="28"/>
        <end position="97"/>
    </location>
</feature>
<dbReference type="GO" id="GO:0030674">
    <property type="term" value="F:protein-macromolecule adaptor activity"/>
    <property type="evidence" value="ECO:0007669"/>
    <property type="project" value="TreeGrafter"/>
</dbReference>
<comment type="similarity">
    <text evidence="4">Belongs to the BamE family.</text>
</comment>
<dbReference type="GO" id="GO:0051205">
    <property type="term" value="P:protein insertion into membrane"/>
    <property type="evidence" value="ECO:0007669"/>
    <property type="project" value="UniProtKB-UniRule"/>
</dbReference>
<keyword evidence="8" id="KW-1185">Reference proteome</keyword>
<keyword evidence="1 4" id="KW-0732">Signal</keyword>
<keyword evidence="3 4" id="KW-0998">Cell outer membrane</keyword>
<dbReference type="STRING" id="1300342.I596_2552"/>
<sequence>MRNIVVALFCLVALGGCGMVYKLDVQQGNLFDKETVDALKTGMTKRQVLLVMGSPSVVSPFDQDRWDYVSSIRRGRGKMESKDLTLYFENDALVKVEGDYFPEDANQLIKDARKFKRQYPDEKRPKEERPTPSGQGGPQRQG</sequence>
<dbReference type="GO" id="GO:1990063">
    <property type="term" value="C:Bam protein complex"/>
    <property type="evidence" value="ECO:0007669"/>
    <property type="project" value="TreeGrafter"/>
</dbReference>
<gene>
    <name evidence="4" type="primary">bamE</name>
    <name evidence="7" type="ORF">I596_2552</name>
</gene>
<dbReference type="InterPro" id="IPR026592">
    <property type="entry name" value="BamE"/>
</dbReference>
<dbReference type="PROSITE" id="PS51257">
    <property type="entry name" value="PROKAR_LIPOPROTEIN"/>
    <property type="match status" value="1"/>
</dbReference>
<dbReference type="Pfam" id="PF04355">
    <property type="entry name" value="BamE"/>
    <property type="match status" value="1"/>
</dbReference>
<evidence type="ECO:0000256" key="2">
    <source>
        <dbReference type="ARBA" id="ARBA00023136"/>
    </source>
</evidence>
<name>A0A160DVH5_9GAMM</name>
<evidence type="ECO:0000313" key="8">
    <source>
        <dbReference type="Proteomes" id="UP000076830"/>
    </source>
</evidence>
<dbReference type="EMBL" id="CP015249">
    <property type="protein sequence ID" value="ANB18555.1"/>
    <property type="molecule type" value="Genomic_DNA"/>
</dbReference>
<feature type="compositionally biased region" description="Basic and acidic residues" evidence="5">
    <location>
        <begin position="118"/>
        <end position="130"/>
    </location>
</feature>
<comment type="subcellular location">
    <subcellularLocation>
        <location evidence="4">Cell outer membrane</location>
        <topology evidence="4">Lipid-anchor</topology>
    </subcellularLocation>
</comment>
<protein>
    <recommendedName>
        <fullName evidence="4">Outer membrane protein assembly factor BamE</fullName>
    </recommendedName>
</protein>
<keyword evidence="4" id="KW-0449">Lipoprotein</keyword>
<evidence type="ECO:0000256" key="3">
    <source>
        <dbReference type="ARBA" id="ARBA00023237"/>
    </source>
</evidence>
<keyword evidence="4" id="KW-0564">Palmitate</keyword>
<dbReference type="Proteomes" id="UP000076830">
    <property type="component" value="Chromosome"/>
</dbReference>
<dbReference type="PANTHER" id="PTHR37482">
    <property type="entry name" value="OUTER MEMBRANE PROTEIN ASSEMBLY FACTOR BAME"/>
    <property type="match status" value="1"/>
</dbReference>
<dbReference type="GO" id="GO:0043165">
    <property type="term" value="P:Gram-negative-bacterium-type cell outer membrane assembly"/>
    <property type="evidence" value="ECO:0007669"/>
    <property type="project" value="UniProtKB-UniRule"/>
</dbReference>
<organism evidence="7 8">
    <name type="scientific">Dokdonella koreensis DS-123</name>
    <dbReference type="NCBI Taxonomy" id="1300342"/>
    <lineage>
        <taxon>Bacteria</taxon>
        <taxon>Pseudomonadati</taxon>
        <taxon>Pseudomonadota</taxon>
        <taxon>Gammaproteobacteria</taxon>
        <taxon>Lysobacterales</taxon>
        <taxon>Rhodanobacteraceae</taxon>
        <taxon>Dokdonella</taxon>
    </lineage>
</organism>
<dbReference type="HAMAP" id="MF_00925">
    <property type="entry name" value="OM_assembly_BamE"/>
    <property type="match status" value="1"/>
</dbReference>
<dbReference type="OrthoDB" id="9808250at2"/>
<dbReference type="KEGG" id="dko:I596_2552"/>
<keyword evidence="2 4" id="KW-0472">Membrane</keyword>
<evidence type="ECO:0000256" key="5">
    <source>
        <dbReference type="SAM" id="MobiDB-lite"/>
    </source>
</evidence>
<accession>A0A160DVH5</accession>